<evidence type="ECO:0000256" key="3">
    <source>
        <dbReference type="ARBA" id="ARBA00023002"/>
    </source>
</evidence>
<keyword evidence="3" id="KW-0560">Oxidoreductase</keyword>
<evidence type="ECO:0000256" key="1">
    <source>
        <dbReference type="ARBA" id="ARBA00006926"/>
    </source>
</evidence>
<accession>A0ABN8XJI6</accession>
<proteinExistence type="inferred from homology"/>
<evidence type="ECO:0000256" key="2">
    <source>
        <dbReference type="ARBA" id="ARBA00022559"/>
    </source>
</evidence>
<sequence length="465" mass="52422">MGGEPTSVTTTKEEDQIFVDSSCASTAEQNDPRKPHWYADRLHEWRGLRRVEKADPASKLWPLLPLLLLFVRSTDKKEAAGRERLGSETSRVHCFDATRRTRCEHRYISFFVVGFSVARRRRLKRYGRSLCLRAVVHDVLFQMGAAWSKGAFEAAAIPRNFGEIRMKDITGRERSLSEWDGKCGGRPSTWYSQVKLIVNVASKCGLTKASTAGLIELRERYGTGSVRARQQEVTSLQLKNIGWNYGKFLLDKENGVYKYYGPRVEAIKLAEDIGKLISGEKDDLDRRLHLTRRAAVNGALPSCRAVYSWTAAVALVDRMGQASDVKRVRGYSDYSANDEARFRHTLHVLFGGLLRKPALFGIRQTLEIVFQAGTRAVVGPVLQPAAVVLFTETLPQYPTEVPQFALVGCRKHAGKKFPSSDALRQKDMMRIGRIRSMSTTISRNAVFSRLRSVTGSWIQCCKRRS</sequence>
<keyword evidence="5" id="KW-1185">Reference proteome</keyword>
<dbReference type="Proteomes" id="UP001176941">
    <property type="component" value="Unassembled WGS sequence"/>
</dbReference>
<dbReference type="InterPro" id="IPR000889">
    <property type="entry name" value="Glutathione_peroxidase"/>
</dbReference>
<dbReference type="InterPro" id="IPR036249">
    <property type="entry name" value="Thioredoxin-like_sf"/>
</dbReference>
<keyword evidence="2" id="KW-0575">Peroxidase</keyword>
<comment type="caution">
    <text evidence="4">The sequence shown here is derived from an EMBL/GenBank/DDBJ whole genome shotgun (WGS) entry which is preliminary data.</text>
</comment>
<dbReference type="SUPFAM" id="SSF52833">
    <property type="entry name" value="Thioredoxin-like"/>
    <property type="match status" value="1"/>
</dbReference>
<evidence type="ECO:0000313" key="4">
    <source>
        <dbReference type="EMBL" id="CAI9149554.1"/>
    </source>
</evidence>
<protein>
    <submittedName>
        <fullName evidence="4">Uncharacterized protein</fullName>
    </submittedName>
</protein>
<organism evidence="4 5">
    <name type="scientific">Rangifer tarandus platyrhynchus</name>
    <name type="common">Svalbard reindeer</name>
    <dbReference type="NCBI Taxonomy" id="3082113"/>
    <lineage>
        <taxon>Eukaryota</taxon>
        <taxon>Metazoa</taxon>
        <taxon>Chordata</taxon>
        <taxon>Craniata</taxon>
        <taxon>Vertebrata</taxon>
        <taxon>Euteleostomi</taxon>
        <taxon>Mammalia</taxon>
        <taxon>Eutheria</taxon>
        <taxon>Laurasiatheria</taxon>
        <taxon>Artiodactyla</taxon>
        <taxon>Ruminantia</taxon>
        <taxon>Pecora</taxon>
        <taxon>Cervidae</taxon>
        <taxon>Odocoileinae</taxon>
        <taxon>Rangifer</taxon>
    </lineage>
</organism>
<gene>
    <name evidence="4" type="ORF">MRATA1EN1_LOCUS31172</name>
</gene>
<dbReference type="EMBL" id="CATKSN020000393">
    <property type="protein sequence ID" value="CAI9149554.1"/>
    <property type="molecule type" value="Genomic_DNA"/>
</dbReference>
<reference evidence="4" key="1">
    <citation type="submission" date="2023-04" db="EMBL/GenBank/DDBJ databases">
        <authorList>
            <consortium name="ELIXIR-Norway"/>
        </authorList>
    </citation>
    <scope>NUCLEOTIDE SEQUENCE [LARGE SCALE GENOMIC DNA]</scope>
</reference>
<dbReference type="Gene3D" id="3.40.30.10">
    <property type="entry name" value="Glutaredoxin"/>
    <property type="match status" value="2"/>
</dbReference>
<name>A0ABN8XJI6_RANTA</name>
<evidence type="ECO:0000313" key="5">
    <source>
        <dbReference type="Proteomes" id="UP001176941"/>
    </source>
</evidence>
<comment type="similarity">
    <text evidence="1">Belongs to the glutathione peroxidase family.</text>
</comment>
<dbReference type="PANTHER" id="PTHR11592:SF78">
    <property type="entry name" value="GLUTATHIONE PEROXIDASE"/>
    <property type="match status" value="1"/>
</dbReference>
<dbReference type="PANTHER" id="PTHR11592">
    <property type="entry name" value="GLUTATHIONE PEROXIDASE"/>
    <property type="match status" value="1"/>
</dbReference>